<protein>
    <submittedName>
        <fullName evidence="2">Uncharacterized protein</fullName>
    </submittedName>
</protein>
<evidence type="ECO:0000256" key="1">
    <source>
        <dbReference type="SAM" id="MobiDB-lite"/>
    </source>
</evidence>
<sequence length="89" mass="9311">MSADAATVSAGVAEGEAACRAAPTLGADPAAGPHPGEPRLDPSSPAPTLPCPRHARTDVRRPLWRDLSAYLGWMPDFRRPLAAGGWRNA</sequence>
<dbReference type="Proteomes" id="UP001500064">
    <property type="component" value="Unassembled WGS sequence"/>
</dbReference>
<feature type="region of interest" description="Disordered" evidence="1">
    <location>
        <begin position="21"/>
        <end position="58"/>
    </location>
</feature>
<evidence type="ECO:0000313" key="3">
    <source>
        <dbReference type="Proteomes" id="UP001500064"/>
    </source>
</evidence>
<gene>
    <name evidence="2" type="ORF">GCM10009733_058890</name>
</gene>
<reference evidence="2 3" key="1">
    <citation type="journal article" date="2019" name="Int. J. Syst. Evol. Microbiol.">
        <title>The Global Catalogue of Microorganisms (GCM) 10K type strain sequencing project: providing services to taxonomists for standard genome sequencing and annotation.</title>
        <authorList>
            <consortium name="The Broad Institute Genomics Platform"/>
            <consortium name="The Broad Institute Genome Sequencing Center for Infectious Disease"/>
            <person name="Wu L."/>
            <person name="Ma J."/>
        </authorList>
    </citation>
    <scope>NUCLEOTIDE SEQUENCE [LARGE SCALE GENOMIC DNA]</scope>
    <source>
        <strain evidence="2 3">JCM 13929</strain>
    </source>
</reference>
<dbReference type="EMBL" id="BAAAMU010000049">
    <property type="protein sequence ID" value="GAA1653795.1"/>
    <property type="molecule type" value="Genomic_DNA"/>
</dbReference>
<comment type="caution">
    <text evidence="2">The sequence shown here is derived from an EMBL/GenBank/DDBJ whole genome shotgun (WGS) entry which is preliminary data.</text>
</comment>
<keyword evidence="3" id="KW-1185">Reference proteome</keyword>
<name>A0ABN2FMI4_9ACTN</name>
<evidence type="ECO:0000313" key="2">
    <source>
        <dbReference type="EMBL" id="GAA1653795.1"/>
    </source>
</evidence>
<accession>A0ABN2FMI4</accession>
<proteinExistence type="predicted"/>
<organism evidence="2 3">
    <name type="scientific">Nonomuraea maheshkhaliensis</name>
    <dbReference type="NCBI Taxonomy" id="419590"/>
    <lineage>
        <taxon>Bacteria</taxon>
        <taxon>Bacillati</taxon>
        <taxon>Actinomycetota</taxon>
        <taxon>Actinomycetes</taxon>
        <taxon>Streptosporangiales</taxon>
        <taxon>Streptosporangiaceae</taxon>
        <taxon>Nonomuraea</taxon>
    </lineage>
</organism>